<keyword evidence="3" id="KW-1185">Reference proteome</keyword>
<dbReference type="InterPro" id="IPR001279">
    <property type="entry name" value="Metallo-B-lactamas"/>
</dbReference>
<evidence type="ECO:0000313" key="3">
    <source>
        <dbReference type="Proteomes" id="UP000070401"/>
    </source>
</evidence>
<gene>
    <name evidence="2" type="ORF">HMPREF3221_00390</name>
</gene>
<dbReference type="Proteomes" id="UP000070401">
    <property type="component" value="Unassembled WGS sequence"/>
</dbReference>
<dbReference type="AlphaFoldDB" id="A0A133P8T6"/>
<protein>
    <submittedName>
        <fullName evidence="2">Metallo-beta-lactamase domain protein</fullName>
    </submittedName>
</protein>
<feature type="domain" description="Metallo-beta-lactamase" evidence="1">
    <location>
        <begin position="29"/>
        <end position="237"/>
    </location>
</feature>
<dbReference type="STRING" id="1408287.GCA_000493815_01185"/>
<name>A0A133P8T6_FUSNU</name>
<proteinExistence type="predicted"/>
<dbReference type="SMART" id="SM00849">
    <property type="entry name" value="Lactamase_B"/>
    <property type="match status" value="1"/>
</dbReference>
<accession>A0A133P8T6</accession>
<dbReference type="CDD" id="cd07725">
    <property type="entry name" value="TTHA1429-like_MBL-fold"/>
    <property type="match status" value="1"/>
</dbReference>
<dbReference type="PANTHER" id="PTHR23131">
    <property type="entry name" value="ENDORIBONUCLEASE LACTB2"/>
    <property type="match status" value="1"/>
</dbReference>
<dbReference type="Gene3D" id="3.60.15.10">
    <property type="entry name" value="Ribonuclease Z/Hydroxyacylglutathione hydrolase-like"/>
    <property type="match status" value="1"/>
</dbReference>
<sequence length="332" mass="38283">MIRSDVMLNEIAKNIYLVEVPLPKNPLRALNCYFIKNGENILVVDSGFDHEESEKAFFNALDELGAKVGKTDMFLTHLHADHSGLALKFKNKYQGKVYCSQIDTDYINQMKHELYADRFVPTLKVMGMKPDFKFFETHPGLVYCVKGKLDTTIVKDGDKIDFGDYHFEVVDLSGHTPGQVGIYDREHKILFSGDHILNKITPNISFWEFKYEDILGTYLKNLDKVYNMDVNIIYAAHRGIIENPKLRIDELKKHYADRNAEVYGLLKEGEKFSAAQIAAKMHWDYRAKNFEEFPNNQKWFATGEALANLEHLRAIGKADYEFIDGIAFYRAI</sequence>
<dbReference type="PATRIC" id="fig|851.8.peg.391"/>
<dbReference type="InterPro" id="IPR050662">
    <property type="entry name" value="Sec-metab_biosynth-thioest"/>
</dbReference>
<evidence type="ECO:0000313" key="2">
    <source>
        <dbReference type="EMBL" id="KXA24943.1"/>
    </source>
</evidence>
<dbReference type="EMBL" id="LRPY01000036">
    <property type="protein sequence ID" value="KXA24943.1"/>
    <property type="molecule type" value="Genomic_DNA"/>
</dbReference>
<dbReference type="SUPFAM" id="SSF56281">
    <property type="entry name" value="Metallo-hydrolase/oxidoreductase"/>
    <property type="match status" value="1"/>
</dbReference>
<comment type="caution">
    <text evidence="2">The sequence shown here is derived from an EMBL/GenBank/DDBJ whole genome shotgun (WGS) entry which is preliminary data.</text>
</comment>
<reference evidence="3" key="1">
    <citation type="submission" date="2016-01" db="EMBL/GenBank/DDBJ databases">
        <authorList>
            <person name="Mitreva M."/>
            <person name="Pepin K.H."/>
            <person name="Mihindukulasuriya K.A."/>
            <person name="Fulton R."/>
            <person name="Fronick C."/>
            <person name="O'Laughlin M."/>
            <person name="Miner T."/>
            <person name="Herter B."/>
            <person name="Rosa B.A."/>
            <person name="Cordes M."/>
            <person name="Tomlinson C."/>
            <person name="Wollam A."/>
            <person name="Palsikar V.B."/>
            <person name="Mardis E.R."/>
            <person name="Wilson R.K."/>
        </authorList>
    </citation>
    <scope>NUCLEOTIDE SEQUENCE [LARGE SCALE GENOMIC DNA]</scope>
    <source>
        <strain evidence="3">MJR7757B</strain>
    </source>
</reference>
<organism evidence="2 3">
    <name type="scientific">Fusobacterium nucleatum</name>
    <dbReference type="NCBI Taxonomy" id="851"/>
    <lineage>
        <taxon>Bacteria</taxon>
        <taxon>Fusobacteriati</taxon>
        <taxon>Fusobacteriota</taxon>
        <taxon>Fusobacteriia</taxon>
        <taxon>Fusobacteriales</taxon>
        <taxon>Fusobacteriaceae</taxon>
        <taxon>Fusobacterium</taxon>
    </lineage>
</organism>
<dbReference type="PANTHER" id="PTHR23131:SF4">
    <property type="entry name" value="METALLO-BETA-LACTAMASE SUPERFAMILY POTEIN"/>
    <property type="match status" value="1"/>
</dbReference>
<dbReference type="Pfam" id="PF00753">
    <property type="entry name" value="Lactamase_B"/>
    <property type="match status" value="1"/>
</dbReference>
<dbReference type="eggNOG" id="COG0491">
    <property type="taxonomic scope" value="Bacteria"/>
</dbReference>
<evidence type="ECO:0000259" key="1">
    <source>
        <dbReference type="SMART" id="SM00849"/>
    </source>
</evidence>
<dbReference type="InterPro" id="IPR036866">
    <property type="entry name" value="RibonucZ/Hydroxyglut_hydro"/>
</dbReference>